<accession>A0A9D4FX15</accession>
<keyword evidence="2" id="KW-1185">Reference proteome</keyword>
<reference evidence="1" key="1">
    <citation type="journal article" date="2019" name="bioRxiv">
        <title>The Genome of the Zebra Mussel, Dreissena polymorpha: A Resource for Invasive Species Research.</title>
        <authorList>
            <person name="McCartney M.A."/>
            <person name="Auch B."/>
            <person name="Kono T."/>
            <person name="Mallez S."/>
            <person name="Zhang Y."/>
            <person name="Obille A."/>
            <person name="Becker A."/>
            <person name="Abrahante J.E."/>
            <person name="Garbe J."/>
            <person name="Badalamenti J.P."/>
            <person name="Herman A."/>
            <person name="Mangelson H."/>
            <person name="Liachko I."/>
            <person name="Sullivan S."/>
            <person name="Sone E.D."/>
            <person name="Koren S."/>
            <person name="Silverstein K.A.T."/>
            <person name="Beckman K.B."/>
            <person name="Gohl D.M."/>
        </authorList>
    </citation>
    <scope>NUCLEOTIDE SEQUENCE</scope>
    <source>
        <strain evidence="1">Duluth1</strain>
        <tissue evidence="1">Whole animal</tissue>
    </source>
</reference>
<protein>
    <submittedName>
        <fullName evidence="1">Uncharacterized protein</fullName>
    </submittedName>
</protein>
<dbReference type="Proteomes" id="UP000828390">
    <property type="component" value="Unassembled WGS sequence"/>
</dbReference>
<dbReference type="EMBL" id="JAIWYP010000006">
    <property type="protein sequence ID" value="KAH3806829.1"/>
    <property type="molecule type" value="Genomic_DNA"/>
</dbReference>
<sequence length="58" mass="6526">MENISTQRTLIDFQYPSFSNADQGLELSFIDKTTNNVPPNFGLFVADAFRQISSKACH</sequence>
<dbReference type="AlphaFoldDB" id="A0A9D4FX15"/>
<name>A0A9D4FX15_DREPO</name>
<evidence type="ECO:0000313" key="2">
    <source>
        <dbReference type="Proteomes" id="UP000828390"/>
    </source>
</evidence>
<comment type="caution">
    <text evidence="1">The sequence shown here is derived from an EMBL/GenBank/DDBJ whole genome shotgun (WGS) entry which is preliminary data.</text>
</comment>
<proteinExistence type="predicted"/>
<organism evidence="1 2">
    <name type="scientific">Dreissena polymorpha</name>
    <name type="common">Zebra mussel</name>
    <name type="synonym">Mytilus polymorpha</name>
    <dbReference type="NCBI Taxonomy" id="45954"/>
    <lineage>
        <taxon>Eukaryota</taxon>
        <taxon>Metazoa</taxon>
        <taxon>Spiralia</taxon>
        <taxon>Lophotrochozoa</taxon>
        <taxon>Mollusca</taxon>
        <taxon>Bivalvia</taxon>
        <taxon>Autobranchia</taxon>
        <taxon>Heteroconchia</taxon>
        <taxon>Euheterodonta</taxon>
        <taxon>Imparidentia</taxon>
        <taxon>Neoheterodontei</taxon>
        <taxon>Myida</taxon>
        <taxon>Dreissenoidea</taxon>
        <taxon>Dreissenidae</taxon>
        <taxon>Dreissena</taxon>
    </lineage>
</organism>
<evidence type="ECO:0000313" key="1">
    <source>
        <dbReference type="EMBL" id="KAH3806829.1"/>
    </source>
</evidence>
<gene>
    <name evidence="1" type="ORF">DPMN_135157</name>
</gene>
<reference evidence="1" key="2">
    <citation type="submission" date="2020-11" db="EMBL/GenBank/DDBJ databases">
        <authorList>
            <person name="McCartney M.A."/>
            <person name="Auch B."/>
            <person name="Kono T."/>
            <person name="Mallez S."/>
            <person name="Becker A."/>
            <person name="Gohl D.M."/>
            <person name="Silverstein K.A.T."/>
            <person name="Koren S."/>
            <person name="Bechman K.B."/>
            <person name="Herman A."/>
            <person name="Abrahante J.E."/>
            <person name="Garbe J."/>
        </authorList>
    </citation>
    <scope>NUCLEOTIDE SEQUENCE</scope>
    <source>
        <strain evidence="1">Duluth1</strain>
        <tissue evidence="1">Whole animal</tissue>
    </source>
</reference>